<dbReference type="CDD" id="cd00146">
    <property type="entry name" value="PKD"/>
    <property type="match status" value="1"/>
</dbReference>
<dbReference type="KEGG" id="ndo:DDD_2661"/>
<dbReference type="SUPFAM" id="SSF50969">
    <property type="entry name" value="YVTN repeat-like/Quinoprotein amine dehydrogenase"/>
    <property type="match status" value="1"/>
</dbReference>
<evidence type="ECO:0000256" key="1">
    <source>
        <dbReference type="SAM" id="SignalP"/>
    </source>
</evidence>
<accession>L7WFX0</accession>
<dbReference type="HOGENOM" id="CLU_012935_0_0_10"/>
<reference evidence="3 4" key="1">
    <citation type="journal article" date="2013" name="Genome Biol. Evol.">
        <title>Genomic makeup of the marine flavobacterium Nonlabens (Donghaeana) dokdonensis DSW-6 and identification of a novel class of rhodopsins.</title>
        <authorList>
            <person name="Kwon S.K."/>
            <person name="Kim B.K."/>
            <person name="Song J.Y."/>
            <person name="Kwak M.J."/>
            <person name="Lee C.H."/>
            <person name="Yoon J.H."/>
            <person name="Oh T.K."/>
            <person name="Kim J.F."/>
        </authorList>
    </citation>
    <scope>NUCLEOTIDE SEQUENCE [LARGE SCALE GENOMIC DNA]</scope>
    <source>
        <strain evidence="4">DSM 17205 / KCTC 12402 / DSW-6</strain>
    </source>
</reference>
<feature type="domain" description="PKD" evidence="2">
    <location>
        <begin position="433"/>
        <end position="481"/>
    </location>
</feature>
<dbReference type="AlphaFoldDB" id="L7WFX0"/>
<organism evidence="3 4">
    <name type="scientific">Nonlabens dokdonensis (strain DSM 17205 / KCTC 12402 / DSW-6)</name>
    <name type="common">Donghaeana dokdonensis</name>
    <dbReference type="NCBI Taxonomy" id="592029"/>
    <lineage>
        <taxon>Bacteria</taxon>
        <taxon>Pseudomonadati</taxon>
        <taxon>Bacteroidota</taxon>
        <taxon>Flavobacteriia</taxon>
        <taxon>Flavobacteriales</taxon>
        <taxon>Flavobacteriaceae</taxon>
        <taxon>Nonlabens</taxon>
    </lineage>
</organism>
<dbReference type="EMBL" id="CP001397">
    <property type="protein sequence ID" value="AGC77788.1"/>
    <property type="molecule type" value="Genomic_DNA"/>
</dbReference>
<protein>
    <submittedName>
        <fullName evidence="3">Secreted protein containing PKD domain</fullName>
    </submittedName>
</protein>
<proteinExistence type="predicted"/>
<sequence length="973" mass="104059">MNMKKLLLLTIILIFSLQVNAQEESSWWVFGDGAAVEFTPNPQNRSSLPFVAASGLDTDEGVGAISDEQGNLLFFTDGSTVWNRNGNIMPNGTGLFGNFSSTQSAIVVKAPETPDVYFVFTVGDFSTGLAYSRIEMNLNGGLGDVVAGIKNIILIDSSAEKVAATIKTGSNNAYVMTFAESNATAASPGSGDYNALFTWEVRGIPGAGISFVFPSPIPQSSNSNLGWFPVTNGSSGSENGMLRISPDGTKIAIANHNFGTASPGNGCYLYEFNPANGQFGGNGLQLDTGTVYGVEFSASSQYLYHDISTAYSGPARKDLVQYDLCDPANIISSKNTFSTVNNESRGTLQLGRDGNIYVARFDQPWLGRIENSETATPTYNATAVDISPGLGKQGLPVFIQSNFQSFFTVSDQCQGDATDFQLACLPQVAASMWDFGDGNTLSVTGPGVVQNTYATAGTYTVSVTVTNVSGDVRDFTQDITIYENGIVDPIDTTLLDYCDDDNSGSEIIDLTQFTADVLGTQDAATFDISYHPTMTDAEMDTNPLPDNYDVSVGTIQVWVRISNNISPVDDGCSAVASFDLTVSTTPSVSNIPDFELCDDASEDGIEDFDLADYLPVIENAAGNPTDVAYTIHTTQMDADTGMNPIDLTVPYTSTSANDVVYIRLQNVNDADCFGTGILNLTVFARPAITAPADIEVCDDAPLDGSGDFDLDGLITTINPTGMNNVTFHNSLNDADSGVGALPSPYTVSGNEEIFVRSETPAGCYNTTSFMITVLAAPSIGNAPDLTNICDDSVDLNQNLFDLSVQDAIILNGNNPADFTITYYTTDADAQAGVNSLPLSYIVPFQAGVTSDLLFARLEDNTTGCFNTSQFTIIFERCEIIFPEGFSPNNDGINDTFSIPGLAEQYNNFNLKVFNRNGSVIYETSASNYQEFAGIPNTGLNAGDGLLPTGVYFYVIQYNDVDIEDTASWVYINY</sequence>
<dbReference type="InterPro" id="IPR035986">
    <property type="entry name" value="PKD_dom_sf"/>
</dbReference>
<feature type="signal peptide" evidence="1">
    <location>
        <begin position="1"/>
        <end position="21"/>
    </location>
</feature>
<name>L7WFX0_NONDD</name>
<keyword evidence="1" id="KW-0732">Signal</keyword>
<feature type="chain" id="PRO_5003985432" evidence="1">
    <location>
        <begin position="22"/>
        <end position="973"/>
    </location>
</feature>
<dbReference type="eggNOG" id="COG3291">
    <property type="taxonomic scope" value="Bacteria"/>
</dbReference>
<evidence type="ECO:0000259" key="2">
    <source>
        <dbReference type="PROSITE" id="PS50093"/>
    </source>
</evidence>
<dbReference type="Gene3D" id="2.60.40.10">
    <property type="entry name" value="Immunoglobulins"/>
    <property type="match status" value="1"/>
</dbReference>
<gene>
    <name evidence="3" type="ordered locus">DDD_2661</name>
</gene>
<dbReference type="InterPro" id="IPR013783">
    <property type="entry name" value="Ig-like_fold"/>
</dbReference>
<dbReference type="PATRIC" id="fig|592029.3.peg.2641"/>
<dbReference type="Pfam" id="PF13585">
    <property type="entry name" value="CHU_C"/>
    <property type="match status" value="1"/>
</dbReference>
<dbReference type="SUPFAM" id="SSF49299">
    <property type="entry name" value="PKD domain"/>
    <property type="match status" value="1"/>
</dbReference>
<dbReference type="Proteomes" id="UP000011173">
    <property type="component" value="Chromosome"/>
</dbReference>
<dbReference type="STRING" id="592029.DDD_2661"/>
<dbReference type="NCBIfam" id="TIGR04131">
    <property type="entry name" value="Bac_Flav_CTERM"/>
    <property type="match status" value="1"/>
</dbReference>
<dbReference type="PROSITE" id="PS50093">
    <property type="entry name" value="PKD"/>
    <property type="match status" value="1"/>
</dbReference>
<dbReference type="Pfam" id="PF18911">
    <property type="entry name" value="PKD_4"/>
    <property type="match status" value="1"/>
</dbReference>
<evidence type="ECO:0000313" key="4">
    <source>
        <dbReference type="Proteomes" id="UP000011173"/>
    </source>
</evidence>
<dbReference type="InterPro" id="IPR000601">
    <property type="entry name" value="PKD_dom"/>
</dbReference>
<dbReference type="InterPro" id="IPR011044">
    <property type="entry name" value="Quino_amine_DH_bsu"/>
</dbReference>
<dbReference type="InterPro" id="IPR026341">
    <property type="entry name" value="T9SS_type_B"/>
</dbReference>
<evidence type="ECO:0000313" key="3">
    <source>
        <dbReference type="EMBL" id="AGC77788.1"/>
    </source>
</evidence>